<dbReference type="AlphaFoldDB" id="A0A5R8WP18"/>
<keyword evidence="3" id="KW-1185">Reference proteome</keyword>
<dbReference type="OrthoDB" id="884632at2"/>
<reference evidence="2 3" key="1">
    <citation type="submission" date="2019-05" db="EMBL/GenBank/DDBJ databases">
        <title>Hymenobacter edaphi sp. nov., isolated from abandoned arsenic-contaminated farmland soil.</title>
        <authorList>
            <person name="Nie L."/>
        </authorList>
    </citation>
    <scope>NUCLEOTIDE SEQUENCE [LARGE SCALE GENOMIC DNA]</scope>
    <source>
        <strain evidence="2 3">1-3-3-8</strain>
    </source>
</reference>
<evidence type="ECO:0000313" key="2">
    <source>
        <dbReference type="EMBL" id="TLM91779.1"/>
    </source>
</evidence>
<dbReference type="Proteomes" id="UP000305517">
    <property type="component" value="Unassembled WGS sequence"/>
</dbReference>
<accession>A0A5R8WP18</accession>
<dbReference type="RefSeq" id="WP_138078726.1">
    <property type="nucleotide sequence ID" value="NZ_VAJM01000006.1"/>
</dbReference>
<evidence type="ECO:0000256" key="1">
    <source>
        <dbReference type="SAM" id="SignalP"/>
    </source>
</evidence>
<sequence length="113" mass="12836">MKTSLLAACFCLLMPAFALAQQAPHSGYWNLETNLSTRDYTIVRFYNDQDELLREERLDALCLNLSQGTPLCRRTARLLNTTLAQVLHDPASPTQLAAQLGQNRRIQRVYAVR</sequence>
<dbReference type="EMBL" id="VAJM01000006">
    <property type="protein sequence ID" value="TLM91779.1"/>
    <property type="molecule type" value="Genomic_DNA"/>
</dbReference>
<name>A0A5R8WP18_9BACT</name>
<protein>
    <submittedName>
        <fullName evidence="2">Uncharacterized protein</fullName>
    </submittedName>
</protein>
<gene>
    <name evidence="2" type="ORF">FDY95_14560</name>
</gene>
<keyword evidence="1" id="KW-0732">Signal</keyword>
<comment type="caution">
    <text evidence="2">The sequence shown here is derived from an EMBL/GenBank/DDBJ whole genome shotgun (WGS) entry which is preliminary data.</text>
</comment>
<organism evidence="2 3">
    <name type="scientific">Hymenobacter jeollabukensis</name>
    <dbReference type="NCBI Taxonomy" id="2025313"/>
    <lineage>
        <taxon>Bacteria</taxon>
        <taxon>Pseudomonadati</taxon>
        <taxon>Bacteroidota</taxon>
        <taxon>Cytophagia</taxon>
        <taxon>Cytophagales</taxon>
        <taxon>Hymenobacteraceae</taxon>
        <taxon>Hymenobacter</taxon>
    </lineage>
</organism>
<evidence type="ECO:0000313" key="3">
    <source>
        <dbReference type="Proteomes" id="UP000305517"/>
    </source>
</evidence>
<feature type="chain" id="PRO_5024414330" evidence="1">
    <location>
        <begin position="21"/>
        <end position="113"/>
    </location>
</feature>
<proteinExistence type="predicted"/>
<feature type="signal peptide" evidence="1">
    <location>
        <begin position="1"/>
        <end position="20"/>
    </location>
</feature>